<keyword evidence="2" id="KW-1133">Transmembrane helix</keyword>
<feature type="region of interest" description="Disordered" evidence="1">
    <location>
        <begin position="144"/>
        <end position="166"/>
    </location>
</feature>
<gene>
    <name evidence="3" type="ORF">ATM17_08755</name>
</gene>
<keyword evidence="2" id="KW-0472">Membrane</keyword>
<dbReference type="Proteomes" id="UP000076088">
    <property type="component" value="Chromosome"/>
</dbReference>
<keyword evidence="4" id="KW-1185">Reference proteome</keyword>
<evidence type="ECO:0000313" key="3">
    <source>
        <dbReference type="EMBL" id="AMU89126.1"/>
    </source>
</evidence>
<sequence length="166" mass="16812">MVESASDRRTPVTFIIILGAAAAIYIAVLMFRLAAVALPLYAGVGISIYLIGRDFGYPASIAAGLLVGVLILVAGRALCAVLPPFYRAIVAAAFSGPAGFAGYQAAKGLAGLAIGGGYTLEALGIAGALAAAVAAWRGLGTAERNPPVRRSARHSLSPNSFLNRVG</sequence>
<protein>
    <submittedName>
        <fullName evidence="3">Uncharacterized protein</fullName>
    </submittedName>
</protein>
<dbReference type="AlphaFoldDB" id="A0AAC8YZN0"/>
<feature type="transmembrane region" description="Helical" evidence="2">
    <location>
        <begin position="85"/>
        <end position="106"/>
    </location>
</feature>
<keyword evidence="2" id="KW-0812">Transmembrane</keyword>
<organism evidence="3 4">
    <name type="scientific">Sphingopyxis macrogoltabida</name>
    <name type="common">Sphingomonas macrogoltabidus</name>
    <dbReference type="NCBI Taxonomy" id="33050"/>
    <lineage>
        <taxon>Bacteria</taxon>
        <taxon>Pseudomonadati</taxon>
        <taxon>Pseudomonadota</taxon>
        <taxon>Alphaproteobacteria</taxon>
        <taxon>Sphingomonadales</taxon>
        <taxon>Sphingomonadaceae</taxon>
        <taxon>Sphingopyxis</taxon>
    </lineage>
</organism>
<proteinExistence type="predicted"/>
<evidence type="ECO:0000256" key="2">
    <source>
        <dbReference type="SAM" id="Phobius"/>
    </source>
</evidence>
<feature type="transmembrane region" description="Helical" evidence="2">
    <location>
        <begin position="118"/>
        <end position="139"/>
    </location>
</feature>
<evidence type="ECO:0000313" key="4">
    <source>
        <dbReference type="Proteomes" id="UP000076088"/>
    </source>
</evidence>
<name>A0AAC8YZN0_SPHMC</name>
<reference evidence="4" key="1">
    <citation type="submission" date="2015-11" db="EMBL/GenBank/DDBJ databases">
        <title>Complete genome sequence of a polyethylene-glycol degrader Sphingopyxis macrogoltabida 203N (NBRC 111659).</title>
        <authorList>
            <person name="Yoshiyuki O."/>
            <person name="Shouta N."/>
            <person name="Nagata Y."/>
            <person name="Numata M."/>
            <person name="Tsuchikane K."/>
            <person name="Hosoyama A."/>
            <person name="Yamazoe A."/>
            <person name="Tsuda M."/>
            <person name="Fujita N."/>
            <person name="Kawai F."/>
        </authorList>
    </citation>
    <scope>NUCLEOTIDE SEQUENCE [LARGE SCALE GENOMIC DNA]</scope>
    <source>
        <strain evidence="4">203N</strain>
    </source>
</reference>
<accession>A0AAC8YZN0</accession>
<evidence type="ECO:0000256" key="1">
    <source>
        <dbReference type="SAM" id="MobiDB-lite"/>
    </source>
</evidence>
<feature type="compositionally biased region" description="Polar residues" evidence="1">
    <location>
        <begin position="154"/>
        <end position="166"/>
    </location>
</feature>
<feature type="transmembrane region" description="Helical" evidence="2">
    <location>
        <begin position="12"/>
        <end position="35"/>
    </location>
</feature>
<dbReference type="EMBL" id="CP013344">
    <property type="protein sequence ID" value="AMU89126.1"/>
    <property type="molecule type" value="Genomic_DNA"/>
</dbReference>
<feature type="transmembrane region" description="Helical" evidence="2">
    <location>
        <begin position="55"/>
        <end position="73"/>
    </location>
</feature>
<reference evidence="3 4" key="2">
    <citation type="journal article" date="2016" name="Genome Announc.">
        <title>Complete Genome Sequence of Sphingopyxis macrogoltabida Strain 203N (NBRC 111659), a Polyethylene Glycol Degrader.</title>
        <authorList>
            <person name="Ohtsubo Y."/>
            <person name="Nonoyama S."/>
            <person name="Nagata Y."/>
            <person name="Numata M."/>
            <person name="Tsuchikane K."/>
            <person name="Hosoyama A."/>
            <person name="Yamazoe A."/>
            <person name="Tsuda M."/>
            <person name="Fujita N."/>
            <person name="Kawai F."/>
        </authorList>
    </citation>
    <scope>NUCLEOTIDE SEQUENCE [LARGE SCALE GENOMIC DNA]</scope>
    <source>
        <strain evidence="3 4">203N</strain>
    </source>
</reference>